<dbReference type="GO" id="GO:0016853">
    <property type="term" value="F:isomerase activity"/>
    <property type="evidence" value="ECO:0007669"/>
    <property type="project" value="UniProtKB-KW"/>
</dbReference>
<feature type="active site" description="Proton donor/acceptor" evidence="2">
    <location>
        <position position="185"/>
    </location>
</feature>
<gene>
    <name evidence="5" type="ORF">LH29_00715</name>
</gene>
<dbReference type="SUPFAM" id="SSF51658">
    <property type="entry name" value="Xylose isomerase-like"/>
    <property type="match status" value="1"/>
</dbReference>
<evidence type="ECO:0000256" key="3">
    <source>
        <dbReference type="SAM" id="SignalP"/>
    </source>
</evidence>
<dbReference type="Proteomes" id="UP000032544">
    <property type="component" value="Unassembled WGS sequence"/>
</dbReference>
<accession>A0A0D8JC39</accession>
<dbReference type="PATRIC" id="fig|1544798.3.peg.145"/>
<dbReference type="InterPro" id="IPR013022">
    <property type="entry name" value="Xyl_isomerase-like_TIM-brl"/>
</dbReference>
<sequence>MERRNFIRNTVAGSLAFSGISGIASAATPDSKVSNSAKFKLKYAPGLGTFREHVGQDPIENLKFIADQGFTAFFDNGLMWKPAEMQEKIGNEAARLGLDIGPFIVYADHGAKYAVTDDPEVTKMLVDKTKEALDVQKRTGAKTGLITFGIYDEKMDWDYQTINVINNMRACCDVAGTTGLEMVMEPLNHQVDHPKLFLTKMAQAKMICVAVNHPSCKIVDDLYHQQITEGNLIMNMDICWDYIGAFHCGDNPGRKEPGTGEINFVNIFKHLHDKGYKGTICAEHGKSISGKEGEIAFIEAYRKADSFEV</sequence>
<evidence type="ECO:0000256" key="2">
    <source>
        <dbReference type="PIRSR" id="PIRSR006241-50"/>
    </source>
</evidence>
<proteinExistence type="predicted"/>
<keyword evidence="1" id="KW-0413">Isomerase</keyword>
<dbReference type="InterPro" id="IPR050417">
    <property type="entry name" value="Sugar_Epim/Isomerase"/>
</dbReference>
<dbReference type="Pfam" id="PF01261">
    <property type="entry name" value="AP_endonuc_2"/>
    <property type="match status" value="1"/>
</dbReference>
<feature type="chain" id="PRO_5002331178" description="Xylose isomerase-like TIM barrel domain-containing protein" evidence="3">
    <location>
        <begin position="27"/>
        <end position="309"/>
    </location>
</feature>
<feature type="signal peptide" evidence="3">
    <location>
        <begin position="1"/>
        <end position="26"/>
    </location>
</feature>
<feature type="domain" description="Xylose isomerase-like TIM barrel" evidence="4">
    <location>
        <begin position="63"/>
        <end position="285"/>
    </location>
</feature>
<dbReference type="PANTHER" id="PTHR43489">
    <property type="entry name" value="ISOMERASE"/>
    <property type="match status" value="1"/>
</dbReference>
<evidence type="ECO:0000313" key="5">
    <source>
        <dbReference type="EMBL" id="KJF44091.1"/>
    </source>
</evidence>
<dbReference type="OrthoDB" id="9786584at2"/>
<dbReference type="PIRSF" id="PIRSF006241">
    <property type="entry name" value="HyI"/>
    <property type="match status" value="1"/>
</dbReference>
<evidence type="ECO:0000259" key="4">
    <source>
        <dbReference type="Pfam" id="PF01261"/>
    </source>
</evidence>
<evidence type="ECO:0000256" key="1">
    <source>
        <dbReference type="ARBA" id="ARBA00023235"/>
    </source>
</evidence>
<dbReference type="InterPro" id="IPR036237">
    <property type="entry name" value="Xyl_isomerase-like_sf"/>
</dbReference>
<dbReference type="Gene3D" id="3.20.20.150">
    <property type="entry name" value="Divalent-metal-dependent TIM barrel enzymes"/>
    <property type="match status" value="1"/>
</dbReference>
<dbReference type="InterPro" id="IPR026040">
    <property type="entry name" value="HyI-like"/>
</dbReference>
<dbReference type="RefSeq" id="WP_045025650.1">
    <property type="nucleotide sequence ID" value="NZ_JRHC01000001.1"/>
</dbReference>
<reference evidence="5 6" key="1">
    <citation type="submission" date="2014-09" db="EMBL/GenBank/DDBJ databases">
        <title>Draft Genome Sequence of Draconibacterium sp. JN14CK-3.</title>
        <authorList>
            <person name="Dong C."/>
            <person name="Lai Q."/>
            <person name="Shao Z."/>
        </authorList>
    </citation>
    <scope>NUCLEOTIDE SEQUENCE [LARGE SCALE GENOMIC DNA]</scope>
    <source>
        <strain evidence="5 6">JN14CK-3</strain>
    </source>
</reference>
<keyword evidence="6" id="KW-1185">Reference proteome</keyword>
<evidence type="ECO:0000313" key="6">
    <source>
        <dbReference type="Proteomes" id="UP000032544"/>
    </source>
</evidence>
<dbReference type="EMBL" id="JRHC01000001">
    <property type="protein sequence ID" value="KJF44091.1"/>
    <property type="molecule type" value="Genomic_DNA"/>
</dbReference>
<name>A0A0D8JC39_9BACT</name>
<organism evidence="5 6">
    <name type="scientific">Draconibacterium sediminis</name>
    <dbReference type="NCBI Taxonomy" id="1544798"/>
    <lineage>
        <taxon>Bacteria</taxon>
        <taxon>Pseudomonadati</taxon>
        <taxon>Bacteroidota</taxon>
        <taxon>Bacteroidia</taxon>
        <taxon>Marinilabiliales</taxon>
        <taxon>Prolixibacteraceae</taxon>
        <taxon>Draconibacterium</taxon>
    </lineage>
</organism>
<feature type="active site" description="Proton donor/acceptor" evidence="2">
    <location>
        <position position="283"/>
    </location>
</feature>
<dbReference type="AlphaFoldDB" id="A0A0D8JC39"/>
<protein>
    <recommendedName>
        <fullName evidence="4">Xylose isomerase-like TIM barrel domain-containing protein</fullName>
    </recommendedName>
</protein>
<keyword evidence="3" id="KW-0732">Signal</keyword>
<dbReference type="STRING" id="1544798.LH29_00715"/>
<comment type="caution">
    <text evidence="5">The sequence shown here is derived from an EMBL/GenBank/DDBJ whole genome shotgun (WGS) entry which is preliminary data.</text>
</comment>